<keyword evidence="2 5" id="KW-0560">Oxidoreductase</keyword>
<dbReference type="SUPFAM" id="SSF51735">
    <property type="entry name" value="NAD(P)-binding Rossmann-fold domains"/>
    <property type="match status" value="1"/>
</dbReference>
<dbReference type="NCBIfam" id="NF006194">
    <property type="entry name" value="PRK08324.2-2"/>
    <property type="match status" value="1"/>
</dbReference>
<evidence type="ECO:0000313" key="6">
    <source>
        <dbReference type="Proteomes" id="UP000319342"/>
    </source>
</evidence>
<evidence type="ECO:0000259" key="3">
    <source>
        <dbReference type="SMART" id="SM00822"/>
    </source>
</evidence>
<comment type="similarity">
    <text evidence="1">Belongs to the short-chain dehydrogenases/reductases (SDR) family.</text>
</comment>
<dbReference type="SMART" id="SM00822">
    <property type="entry name" value="PKS_KR"/>
    <property type="match status" value="1"/>
</dbReference>
<dbReference type="InterPro" id="IPR002347">
    <property type="entry name" value="SDR_fam"/>
</dbReference>
<dbReference type="NCBIfam" id="NF006192">
    <property type="entry name" value="PRK08324.1-6"/>
    <property type="match status" value="1"/>
</dbReference>
<dbReference type="RefSeq" id="WP_145190358.1">
    <property type="nucleotide sequence ID" value="NZ_CP036290.1"/>
</dbReference>
<reference evidence="5 6" key="1">
    <citation type="submission" date="2019-02" db="EMBL/GenBank/DDBJ databases">
        <title>Deep-cultivation of Planctomycetes and their phenomic and genomic characterization uncovers novel biology.</title>
        <authorList>
            <person name="Wiegand S."/>
            <person name="Jogler M."/>
            <person name="Boedeker C."/>
            <person name="Pinto D."/>
            <person name="Vollmers J."/>
            <person name="Rivas-Marin E."/>
            <person name="Kohn T."/>
            <person name="Peeters S.H."/>
            <person name="Heuer A."/>
            <person name="Rast P."/>
            <person name="Oberbeckmann S."/>
            <person name="Bunk B."/>
            <person name="Jeske O."/>
            <person name="Meyerdierks A."/>
            <person name="Storesund J.E."/>
            <person name="Kallscheuer N."/>
            <person name="Luecker S."/>
            <person name="Lage O.M."/>
            <person name="Pohl T."/>
            <person name="Merkel B.J."/>
            <person name="Hornburger P."/>
            <person name="Mueller R.-W."/>
            <person name="Bruemmer F."/>
            <person name="Labrenz M."/>
            <person name="Spormann A.M."/>
            <person name="Op den Camp H."/>
            <person name="Overmann J."/>
            <person name="Amann R."/>
            <person name="Jetten M.S.M."/>
            <person name="Mascher T."/>
            <person name="Medema M.H."/>
            <person name="Devos D.P."/>
            <person name="Kaster A.-K."/>
            <person name="Ovreas L."/>
            <person name="Rohde M."/>
            <person name="Galperin M.Y."/>
            <person name="Jogler C."/>
        </authorList>
    </citation>
    <scope>NUCLEOTIDE SEQUENCE [LARGE SCALE GENOMIC DNA]</scope>
    <source>
        <strain evidence="5 6">Pla163</strain>
    </source>
</reference>
<dbReference type="SUPFAM" id="SSF53639">
    <property type="entry name" value="AraD/HMP-PK domain-like"/>
    <property type="match status" value="1"/>
</dbReference>
<sequence>MKSRWNDAEAAEYVTRYAAQGENEDVALRTYTSRIVGADPALVLHGGGNTSVKTRARNVLGEEIDVLCVKGSGWDLATIEPAGLPAVDMQPLLALRRLAELSDEEMVDQLRSKLLNAKAPTPSVETLLHAFLPTKFVDHTHADAICVLTNQPNGAELVREALGPKVLVLPWIMPGFPLAVAVADAFDANPDCEGICLLKHGHFTFGDDARTSYERMIAQVDAAERFAAERTATRTLVTVPAAPIDRTGVTSLAAVAAPILRGALATEVDTVWGPQQRRRVVDWRGDDDLVAFSTSDRARALVELGPLTPDHVIRTKGRYLYLSREEATDGVKCRAAVERYVQWYRRYFEDARDRMAFEPTMLDPKPVVAVIEGAGLFATGANAKAAGIAADIAQHTLRGKAIGEALGRYEDLSEGELFEMEYWSLEQAKLGKASHPLFAGQVALVTGAAGAIGCGIAEALLANGAAVVVTDLDAARLETVRARLAGRFAARDVLAVTADVTSATDVARLFADAARHFGGLDIVVPNAGIAHVSTLEDMDPERFDRVLDVNVNGTLLVLREAARLFRAQGTGGAVVVQASKNVFAPGASFGAYSASKAAAAQLGKIAALEFAELGVRVNSVNADAVFGDDEVPSGLWDMVGPERMKSRGLDPEGLRNYYRERSLLKTEVRPRHVGEAVVFLASGLTPTTGAVLPVDGGIPEAFPR</sequence>
<dbReference type="EMBL" id="CP036290">
    <property type="protein sequence ID" value="QDU85978.1"/>
    <property type="molecule type" value="Genomic_DNA"/>
</dbReference>
<feature type="domain" description="Class II aldolase/adducin N-terminal" evidence="4">
    <location>
        <begin position="28"/>
        <end position="227"/>
    </location>
</feature>
<dbReference type="InterPro" id="IPR057326">
    <property type="entry name" value="KR_dom"/>
</dbReference>
<dbReference type="PRINTS" id="PR00081">
    <property type="entry name" value="GDHRDH"/>
</dbReference>
<dbReference type="Pfam" id="PF00596">
    <property type="entry name" value="Aldolase_II"/>
    <property type="match status" value="1"/>
</dbReference>
<dbReference type="EC" id="1.2.1.62" evidence="5"/>
<organism evidence="5 6">
    <name type="scientific">Rohdeia mirabilis</name>
    <dbReference type="NCBI Taxonomy" id="2528008"/>
    <lineage>
        <taxon>Bacteria</taxon>
        <taxon>Pseudomonadati</taxon>
        <taxon>Planctomycetota</taxon>
        <taxon>Planctomycetia</taxon>
        <taxon>Planctomycetia incertae sedis</taxon>
        <taxon>Rohdeia</taxon>
    </lineage>
</organism>
<proteinExistence type="inferred from homology"/>
<dbReference type="Pfam" id="PF13561">
    <property type="entry name" value="adh_short_C2"/>
    <property type="match status" value="1"/>
</dbReference>
<dbReference type="PANTHER" id="PTHR43669:SF8">
    <property type="entry name" value="SHORT-CHAIN TYPE DEHYDROGENASE_REDUCTASE-RELATED"/>
    <property type="match status" value="1"/>
</dbReference>
<dbReference type="OrthoDB" id="9774430at2"/>
<protein>
    <submittedName>
        <fullName evidence="5">4-formylbenzenesulfonate dehydrogenase TsaC1/TsaC2</fullName>
        <ecNumber evidence="5">1.2.1.62</ecNumber>
    </submittedName>
</protein>
<dbReference type="Gene3D" id="3.40.50.720">
    <property type="entry name" value="NAD(P)-binding Rossmann-like Domain"/>
    <property type="match status" value="1"/>
</dbReference>
<evidence type="ECO:0000259" key="4">
    <source>
        <dbReference type="SMART" id="SM01007"/>
    </source>
</evidence>
<evidence type="ECO:0000256" key="2">
    <source>
        <dbReference type="ARBA" id="ARBA00023002"/>
    </source>
</evidence>
<gene>
    <name evidence="5" type="primary">tsaC1</name>
    <name evidence="5" type="ORF">Pla163_31250</name>
</gene>
<feature type="domain" description="Ketoreductase" evidence="3">
    <location>
        <begin position="441"/>
        <end position="629"/>
    </location>
</feature>
<dbReference type="InterPro" id="IPR001303">
    <property type="entry name" value="Aldolase_II/adducin_N"/>
</dbReference>
<dbReference type="InterPro" id="IPR036409">
    <property type="entry name" value="Aldolase_II/adducin_N_sf"/>
</dbReference>
<dbReference type="GO" id="GO:0018482">
    <property type="term" value="F:4-formylbenzenesulfonate dehydrogenase activity"/>
    <property type="evidence" value="ECO:0007669"/>
    <property type="project" value="UniProtKB-EC"/>
</dbReference>
<dbReference type="Proteomes" id="UP000319342">
    <property type="component" value="Chromosome"/>
</dbReference>
<dbReference type="PANTHER" id="PTHR43669">
    <property type="entry name" value="5-KETO-D-GLUCONATE 5-REDUCTASE"/>
    <property type="match status" value="1"/>
</dbReference>
<accession>A0A518D3C6</accession>
<dbReference type="Gene3D" id="3.40.225.10">
    <property type="entry name" value="Class II aldolase/adducin N-terminal domain"/>
    <property type="match status" value="1"/>
</dbReference>
<dbReference type="FunFam" id="3.40.50.720:FF:000084">
    <property type="entry name" value="Short-chain dehydrogenase reductase"/>
    <property type="match status" value="1"/>
</dbReference>
<dbReference type="InterPro" id="IPR036291">
    <property type="entry name" value="NAD(P)-bd_dom_sf"/>
</dbReference>
<evidence type="ECO:0000256" key="1">
    <source>
        <dbReference type="ARBA" id="ARBA00006484"/>
    </source>
</evidence>
<dbReference type="InterPro" id="IPR020904">
    <property type="entry name" value="Sc_DH/Rdtase_CS"/>
</dbReference>
<keyword evidence="6" id="KW-1185">Reference proteome</keyword>
<evidence type="ECO:0000313" key="5">
    <source>
        <dbReference type="EMBL" id="QDU85978.1"/>
    </source>
</evidence>
<name>A0A518D3C6_9BACT</name>
<dbReference type="AlphaFoldDB" id="A0A518D3C6"/>
<dbReference type="SMART" id="SM01007">
    <property type="entry name" value="Aldolase_II"/>
    <property type="match status" value="1"/>
</dbReference>
<dbReference type="PROSITE" id="PS00061">
    <property type="entry name" value="ADH_SHORT"/>
    <property type="match status" value="1"/>
</dbReference>